<dbReference type="EMBL" id="CAJOBC010006489">
    <property type="protein sequence ID" value="CAF3900744.1"/>
    <property type="molecule type" value="Genomic_DNA"/>
</dbReference>
<gene>
    <name evidence="3" type="ORF">GPM918_LOCUS20491</name>
    <name evidence="4" type="ORF">SRO942_LOCUS20488</name>
</gene>
<dbReference type="Proteomes" id="UP000663829">
    <property type="component" value="Unassembled WGS sequence"/>
</dbReference>
<keyword evidence="5" id="KW-1185">Reference proteome</keyword>
<keyword evidence="2" id="KW-0812">Transmembrane</keyword>
<reference evidence="3" key="1">
    <citation type="submission" date="2021-02" db="EMBL/GenBank/DDBJ databases">
        <authorList>
            <person name="Nowell W R."/>
        </authorList>
    </citation>
    <scope>NUCLEOTIDE SEQUENCE</scope>
</reference>
<evidence type="ECO:0000256" key="2">
    <source>
        <dbReference type="SAM" id="Phobius"/>
    </source>
</evidence>
<protein>
    <submittedName>
        <fullName evidence="3">Uncharacterized protein</fullName>
    </submittedName>
</protein>
<dbReference type="Proteomes" id="UP000681722">
    <property type="component" value="Unassembled WGS sequence"/>
</dbReference>
<evidence type="ECO:0000313" key="5">
    <source>
        <dbReference type="Proteomes" id="UP000663829"/>
    </source>
</evidence>
<accession>A0A814RPH0</accession>
<evidence type="ECO:0000256" key="1">
    <source>
        <dbReference type="SAM" id="MobiDB-lite"/>
    </source>
</evidence>
<dbReference type="AlphaFoldDB" id="A0A814RPH0"/>
<feature type="transmembrane region" description="Helical" evidence="2">
    <location>
        <begin position="31"/>
        <end position="49"/>
    </location>
</feature>
<keyword evidence="2" id="KW-1133">Transmembrane helix</keyword>
<keyword evidence="2" id="KW-0472">Membrane</keyword>
<sequence length="94" mass="10615">MSSIGGFFKNICHYSQFCLPVTLSESGFKPFVISFLICYVVQVLAIVFFTEVLQKAYCKNVETLEMSDKDNAPIHIEKNEPNTYGSDYDLASKT</sequence>
<organism evidence="3 5">
    <name type="scientific">Didymodactylos carnosus</name>
    <dbReference type="NCBI Taxonomy" id="1234261"/>
    <lineage>
        <taxon>Eukaryota</taxon>
        <taxon>Metazoa</taxon>
        <taxon>Spiralia</taxon>
        <taxon>Gnathifera</taxon>
        <taxon>Rotifera</taxon>
        <taxon>Eurotatoria</taxon>
        <taxon>Bdelloidea</taxon>
        <taxon>Philodinida</taxon>
        <taxon>Philodinidae</taxon>
        <taxon>Didymodactylos</taxon>
    </lineage>
</organism>
<name>A0A814RPH0_9BILA</name>
<dbReference type="EMBL" id="CAJNOQ010006489">
    <property type="protein sequence ID" value="CAF1137025.1"/>
    <property type="molecule type" value="Genomic_DNA"/>
</dbReference>
<evidence type="ECO:0000313" key="4">
    <source>
        <dbReference type="EMBL" id="CAF3900744.1"/>
    </source>
</evidence>
<evidence type="ECO:0000313" key="3">
    <source>
        <dbReference type="EMBL" id="CAF1137025.1"/>
    </source>
</evidence>
<comment type="caution">
    <text evidence="3">The sequence shown here is derived from an EMBL/GenBank/DDBJ whole genome shotgun (WGS) entry which is preliminary data.</text>
</comment>
<feature type="non-terminal residue" evidence="3">
    <location>
        <position position="1"/>
    </location>
</feature>
<feature type="region of interest" description="Disordered" evidence="1">
    <location>
        <begin position="72"/>
        <end position="94"/>
    </location>
</feature>
<dbReference type="OrthoDB" id="19473at2759"/>
<proteinExistence type="predicted"/>